<dbReference type="RefSeq" id="WP_112835870.1">
    <property type="nucleotide sequence ID" value="NZ_JAOXBK010000274.1"/>
</dbReference>
<sequence>MKISTFSPHNFSTPGTHEVKSVSTHDLHTKMSNLWTSLNIMKDIQNYHAKNIPHISEETDVKVTKFITELQNHDNEKARFAFIFKTMINLNRSDKESFIEKVGKALKSSSEEGSSLYKDFTKALQRYMAVSLMNTPFTDQLNKNMTNININDDADDEDDDLFI</sequence>
<accession>A0A379FZC3</accession>
<proteinExistence type="predicted"/>
<evidence type="ECO:0000313" key="2">
    <source>
        <dbReference type="EMBL" id="SUC34036.1"/>
    </source>
</evidence>
<gene>
    <name evidence="2" type="ORF">NCTC12026_00365</name>
</gene>
<feature type="compositionally biased region" description="Polar residues" evidence="1">
    <location>
        <begin position="1"/>
        <end position="15"/>
    </location>
</feature>
<evidence type="ECO:0000313" key="3">
    <source>
        <dbReference type="Proteomes" id="UP000255129"/>
    </source>
</evidence>
<name>A0A379FZC3_9GAMM</name>
<reference evidence="2 3" key="1">
    <citation type="submission" date="2018-06" db="EMBL/GenBank/DDBJ databases">
        <authorList>
            <consortium name="Pathogen Informatics"/>
            <person name="Doyle S."/>
        </authorList>
    </citation>
    <scope>NUCLEOTIDE SEQUENCE [LARGE SCALE GENOMIC DNA]</scope>
    <source>
        <strain evidence="2 3">NCTC12026</strain>
    </source>
</reference>
<protein>
    <submittedName>
        <fullName evidence="2">Uncharacterized protein</fullName>
    </submittedName>
</protein>
<dbReference type="EMBL" id="UGUA01000002">
    <property type="protein sequence ID" value="SUC34036.1"/>
    <property type="molecule type" value="Genomic_DNA"/>
</dbReference>
<dbReference type="AlphaFoldDB" id="A0A379FZC3"/>
<dbReference type="Proteomes" id="UP000255129">
    <property type="component" value="Unassembled WGS sequence"/>
</dbReference>
<organism evidence="2 3">
    <name type="scientific">Providencia rustigianii</name>
    <dbReference type="NCBI Taxonomy" id="158850"/>
    <lineage>
        <taxon>Bacteria</taxon>
        <taxon>Pseudomonadati</taxon>
        <taxon>Pseudomonadota</taxon>
        <taxon>Gammaproteobacteria</taxon>
        <taxon>Enterobacterales</taxon>
        <taxon>Morganellaceae</taxon>
        <taxon>Providencia</taxon>
    </lineage>
</organism>
<dbReference type="OrthoDB" id="6466677at2"/>
<evidence type="ECO:0000256" key="1">
    <source>
        <dbReference type="SAM" id="MobiDB-lite"/>
    </source>
</evidence>
<feature type="region of interest" description="Disordered" evidence="1">
    <location>
        <begin position="1"/>
        <end position="23"/>
    </location>
</feature>